<dbReference type="Pfam" id="PF12441">
    <property type="entry name" value="CopG_antitoxin"/>
    <property type="match status" value="1"/>
</dbReference>
<keyword evidence="2" id="KW-1185">Reference proteome</keyword>
<dbReference type="RefSeq" id="WP_262601290.1">
    <property type="nucleotide sequence ID" value="NZ_CP103300.1"/>
</dbReference>
<sequence>MKNNNLDHEEQKLLEAVEAGEFESTLTPARKAELEAMAAKTFTKDKRINIRITNRDLDAIKSKAQKEGIPYQTLISSIIHKYISGSLQDVATK</sequence>
<organism evidence="1 2">
    <name type="scientific">Endozoicomonas euniceicola</name>
    <dbReference type="NCBI Taxonomy" id="1234143"/>
    <lineage>
        <taxon>Bacteria</taxon>
        <taxon>Pseudomonadati</taxon>
        <taxon>Pseudomonadota</taxon>
        <taxon>Gammaproteobacteria</taxon>
        <taxon>Oceanospirillales</taxon>
        <taxon>Endozoicomonadaceae</taxon>
        <taxon>Endozoicomonas</taxon>
    </lineage>
</organism>
<dbReference type="EMBL" id="CP103300">
    <property type="protein sequence ID" value="UYM18529.1"/>
    <property type="molecule type" value="Genomic_DNA"/>
</dbReference>
<dbReference type="Proteomes" id="UP001163255">
    <property type="component" value="Chromosome"/>
</dbReference>
<protein>
    <submittedName>
        <fullName evidence="1">CopG family antitoxin</fullName>
    </submittedName>
</protein>
<dbReference type="InterPro" id="IPR022148">
    <property type="entry name" value="CopG_antitoxin"/>
</dbReference>
<proteinExistence type="predicted"/>
<name>A0ABY6H322_9GAMM</name>
<evidence type="ECO:0000313" key="2">
    <source>
        <dbReference type="Proteomes" id="UP001163255"/>
    </source>
</evidence>
<gene>
    <name evidence="1" type="ORF">NX720_11705</name>
</gene>
<accession>A0ABY6H322</accession>
<evidence type="ECO:0000313" key="1">
    <source>
        <dbReference type="EMBL" id="UYM18529.1"/>
    </source>
</evidence>
<reference evidence="1" key="1">
    <citation type="submission" date="2022-10" db="EMBL/GenBank/DDBJ databases">
        <title>Completed Genome Sequence of two octocoral isolated bacterium, Endozoicomonas euniceicola EF212T and Endozoicomonas gorgoniicola PS125T.</title>
        <authorList>
            <person name="Chiou Y.-J."/>
            <person name="Chen Y.-H."/>
        </authorList>
    </citation>
    <scope>NUCLEOTIDE SEQUENCE</scope>
    <source>
        <strain evidence="1">EF212</strain>
    </source>
</reference>